<dbReference type="CDD" id="cd18687">
    <property type="entry name" value="PIN_VapC-like"/>
    <property type="match status" value="1"/>
</dbReference>
<dbReference type="eggNOG" id="COG1848">
    <property type="taxonomic scope" value="Bacteria"/>
</dbReference>
<organism evidence="1 2">
    <name type="scientific">Thiorhodovibrio frisius</name>
    <dbReference type="NCBI Taxonomy" id="631362"/>
    <lineage>
        <taxon>Bacteria</taxon>
        <taxon>Pseudomonadati</taxon>
        <taxon>Pseudomonadota</taxon>
        <taxon>Gammaproteobacteria</taxon>
        <taxon>Chromatiales</taxon>
        <taxon>Chromatiaceae</taxon>
        <taxon>Thiorhodovibrio</taxon>
    </lineage>
</organism>
<evidence type="ECO:0000313" key="2">
    <source>
        <dbReference type="Proteomes" id="UP000002964"/>
    </source>
</evidence>
<proteinExistence type="predicted"/>
<name>H8Z483_9GAMM</name>
<dbReference type="SUPFAM" id="SSF88723">
    <property type="entry name" value="PIN domain-like"/>
    <property type="match status" value="1"/>
</dbReference>
<keyword evidence="2" id="KW-1185">Reference proteome</keyword>
<dbReference type="AlphaFoldDB" id="H8Z483"/>
<accession>H8Z483</accession>
<reference evidence="2" key="1">
    <citation type="submission" date="2011-06" db="EMBL/GenBank/DDBJ databases">
        <authorList>
            <consortium name="US DOE Joint Genome Institute (JGI-PGF)"/>
            <person name="Lucas S."/>
            <person name="Han J."/>
            <person name="Lapidus A."/>
            <person name="Cheng J.-F."/>
            <person name="Goodwin L."/>
            <person name="Pitluck S."/>
            <person name="Peters L."/>
            <person name="Land M.L."/>
            <person name="Hauser L."/>
            <person name="Vogl K."/>
            <person name="Liu Z."/>
            <person name="Overmann J."/>
            <person name="Frigaard N.-U."/>
            <person name="Bryant D.A."/>
            <person name="Woyke T.J."/>
        </authorList>
    </citation>
    <scope>NUCLEOTIDE SEQUENCE [LARGE SCALE GENOMIC DNA]</scope>
    <source>
        <strain evidence="2">970</strain>
    </source>
</reference>
<dbReference type="Gene3D" id="3.40.50.1010">
    <property type="entry name" value="5'-nuclease"/>
    <property type="match status" value="1"/>
</dbReference>
<dbReference type="STRING" id="631362.Thi970DRAFT_03759"/>
<dbReference type="HOGENOM" id="CLU_119411_0_0_6"/>
<dbReference type="InterPro" id="IPR029060">
    <property type="entry name" value="PIN-like_dom_sf"/>
</dbReference>
<dbReference type="RefSeq" id="WP_009150543.1">
    <property type="nucleotide sequence ID" value="NZ_CP121471.1"/>
</dbReference>
<dbReference type="OrthoDB" id="5625074at2"/>
<dbReference type="Proteomes" id="UP000002964">
    <property type="component" value="Unassembled WGS sequence"/>
</dbReference>
<sequence>MKPKVYVETSVISYLTARASRDIVVAGNQETTREWWDRRDDFELFVSQFVLQEAAAGDPGAAQQRLNVLDGIPELEITEAVDRIAETLLSQAALPPTAKLDALHIAIAAIGGMDYLLTWNCTHIANPSLRHPISLTIQAFGYESPIICTPLELLEA</sequence>
<evidence type="ECO:0000313" key="1">
    <source>
        <dbReference type="EMBL" id="EIC20140.1"/>
    </source>
</evidence>
<protein>
    <submittedName>
        <fullName evidence="1">PIN domain-containing protein</fullName>
    </submittedName>
</protein>
<gene>
    <name evidence="1" type="ORF">Thi970DRAFT_03759</name>
</gene>
<reference evidence="1 2" key="2">
    <citation type="submission" date="2011-11" db="EMBL/GenBank/DDBJ databases">
        <authorList>
            <consortium name="US DOE Joint Genome Institute"/>
            <person name="Lucas S."/>
            <person name="Han J."/>
            <person name="Lapidus A."/>
            <person name="Cheng J.-F."/>
            <person name="Goodwin L."/>
            <person name="Pitluck S."/>
            <person name="Peters L."/>
            <person name="Ovchinnikova G."/>
            <person name="Zhang X."/>
            <person name="Detter J.C."/>
            <person name="Han C."/>
            <person name="Tapia R."/>
            <person name="Land M."/>
            <person name="Hauser L."/>
            <person name="Kyrpides N."/>
            <person name="Ivanova N."/>
            <person name="Pagani I."/>
            <person name="Vogl K."/>
            <person name="Liu Z."/>
            <person name="Overmann J."/>
            <person name="Frigaard N.-U."/>
            <person name="Bryant D."/>
            <person name="Woyke T."/>
        </authorList>
    </citation>
    <scope>NUCLEOTIDE SEQUENCE [LARGE SCALE GENOMIC DNA]</scope>
    <source>
        <strain evidence="1 2">970</strain>
    </source>
</reference>
<dbReference type="EMBL" id="JH603170">
    <property type="protein sequence ID" value="EIC20140.1"/>
    <property type="molecule type" value="Genomic_DNA"/>
</dbReference>